<dbReference type="PANTHER" id="PTHR43114">
    <property type="entry name" value="ADENINE DEAMINASE"/>
    <property type="match status" value="1"/>
</dbReference>
<comment type="cofactor">
    <cofactor evidence="1">
        <name>Zn(2+)</name>
        <dbReference type="ChEBI" id="CHEBI:29105"/>
    </cofactor>
</comment>
<dbReference type="InterPro" id="IPR001365">
    <property type="entry name" value="A_deaminase_dom"/>
</dbReference>
<dbReference type="Gene3D" id="3.20.20.140">
    <property type="entry name" value="Metal-dependent hydrolases"/>
    <property type="match status" value="1"/>
</dbReference>
<accession>A0ABR1UH11</accession>
<organism evidence="5 6">
    <name type="scientific">Apiospora saccharicola</name>
    <dbReference type="NCBI Taxonomy" id="335842"/>
    <lineage>
        <taxon>Eukaryota</taxon>
        <taxon>Fungi</taxon>
        <taxon>Dikarya</taxon>
        <taxon>Ascomycota</taxon>
        <taxon>Pezizomycotina</taxon>
        <taxon>Sordariomycetes</taxon>
        <taxon>Xylariomycetidae</taxon>
        <taxon>Amphisphaeriales</taxon>
        <taxon>Apiosporaceae</taxon>
        <taxon>Apiospora</taxon>
    </lineage>
</organism>
<evidence type="ECO:0000313" key="5">
    <source>
        <dbReference type="EMBL" id="KAK8057213.1"/>
    </source>
</evidence>
<name>A0ABR1UH11_9PEZI</name>
<protein>
    <submittedName>
        <fullName evidence="5">Adenosine deaminase</fullName>
    </submittedName>
</protein>
<dbReference type="SUPFAM" id="SSF51556">
    <property type="entry name" value="Metallo-dependent hydrolases"/>
    <property type="match status" value="1"/>
</dbReference>
<reference evidence="5 6" key="1">
    <citation type="submission" date="2023-01" db="EMBL/GenBank/DDBJ databases">
        <title>Analysis of 21 Apiospora genomes using comparative genomics revels a genus with tremendous synthesis potential of carbohydrate active enzymes and secondary metabolites.</title>
        <authorList>
            <person name="Sorensen T."/>
        </authorList>
    </citation>
    <scope>NUCLEOTIDE SEQUENCE [LARGE SCALE GENOMIC DNA]</scope>
    <source>
        <strain evidence="5 6">CBS 83171</strain>
    </source>
</reference>
<evidence type="ECO:0000256" key="3">
    <source>
        <dbReference type="ARBA" id="ARBA00022801"/>
    </source>
</evidence>
<keyword evidence="3" id="KW-0378">Hydrolase</keyword>
<dbReference type="InterPro" id="IPR032466">
    <property type="entry name" value="Metal_Hydrolase"/>
</dbReference>
<dbReference type="PANTHER" id="PTHR43114:SF7">
    <property type="entry name" value="ADENOSINE DEAMINASE DOMAIN-CONTAINING PROTEIN"/>
    <property type="match status" value="1"/>
</dbReference>
<dbReference type="EMBL" id="JAQQWM010000007">
    <property type="protein sequence ID" value="KAK8057213.1"/>
    <property type="molecule type" value="Genomic_DNA"/>
</dbReference>
<proteinExistence type="predicted"/>
<comment type="caution">
    <text evidence="5">The sequence shown here is derived from an EMBL/GenBank/DDBJ whole genome shotgun (WGS) entry which is preliminary data.</text>
</comment>
<keyword evidence="2" id="KW-0479">Metal-binding</keyword>
<gene>
    <name evidence="5" type="ORF">PG996_011150</name>
</gene>
<evidence type="ECO:0000256" key="1">
    <source>
        <dbReference type="ARBA" id="ARBA00001947"/>
    </source>
</evidence>
<dbReference type="Proteomes" id="UP001446871">
    <property type="component" value="Unassembled WGS sequence"/>
</dbReference>
<dbReference type="Pfam" id="PF00962">
    <property type="entry name" value="A_deaminase"/>
    <property type="match status" value="1"/>
</dbReference>
<dbReference type="InterPro" id="IPR006330">
    <property type="entry name" value="Ado/ade_deaminase"/>
</dbReference>
<evidence type="ECO:0000313" key="6">
    <source>
        <dbReference type="Proteomes" id="UP001446871"/>
    </source>
</evidence>
<sequence>MNGLQVSPFIAALPKVELHVHIEGTLTPSLRWKLAKRNNVPLPYATYEDLLESYNVLYNHRKEVHGDNGTPTFLETYFAGTQVLCEEEDFYELGMAYLEKASELSIRYAEPFFDLQAYLPRGIPAKTVLDGYMRAQREGFERFGVRSNWIMCFIRDRPVEEGIAAYEAARPNEYDRPPMLFEKAFQMAKQDGLHVTMHCDVDQKDAASHVHEAIFSVLDGRGTERIDHGLNALDRPELLEGLIQRQIPLTLCPHAYHRRQATEVLFPKLRKLWEMEGIKWCVNSDDPTYMHNVWIDGAMEKVYRYCGMSKADMVRLSRDAVEISWADAEVKAELRQELERFARDNC</sequence>
<evidence type="ECO:0000259" key="4">
    <source>
        <dbReference type="Pfam" id="PF00962"/>
    </source>
</evidence>
<feature type="domain" description="Adenosine deaminase" evidence="4">
    <location>
        <begin position="14"/>
        <end position="339"/>
    </location>
</feature>
<keyword evidence="6" id="KW-1185">Reference proteome</keyword>
<evidence type="ECO:0000256" key="2">
    <source>
        <dbReference type="ARBA" id="ARBA00022723"/>
    </source>
</evidence>